<evidence type="ECO:0000256" key="3">
    <source>
        <dbReference type="ARBA" id="ARBA00023125"/>
    </source>
</evidence>
<evidence type="ECO:0000256" key="6">
    <source>
        <dbReference type="SAM" id="Coils"/>
    </source>
</evidence>
<gene>
    <name evidence="9" type="ORF">BEMITA_LOCUS1596</name>
</gene>
<accession>A0A9P0A121</accession>
<dbReference type="InterPro" id="IPR051381">
    <property type="entry name" value="CREB_ATF_subfamily"/>
</dbReference>
<proteinExistence type="predicted"/>
<keyword evidence="5" id="KW-0539">Nucleus</keyword>
<keyword evidence="3" id="KW-0238">DNA-binding</keyword>
<feature type="coiled-coil region" evidence="6">
    <location>
        <begin position="224"/>
        <end position="296"/>
    </location>
</feature>
<dbReference type="CDD" id="cd14689">
    <property type="entry name" value="bZIP_CREB3"/>
    <property type="match status" value="1"/>
</dbReference>
<feature type="domain" description="BZIP" evidence="8">
    <location>
        <begin position="230"/>
        <end position="293"/>
    </location>
</feature>
<dbReference type="SMART" id="SM00338">
    <property type="entry name" value="BRLZ"/>
    <property type="match status" value="1"/>
</dbReference>
<dbReference type="InterPro" id="IPR004827">
    <property type="entry name" value="bZIP"/>
</dbReference>
<dbReference type="GO" id="GO:0005789">
    <property type="term" value="C:endoplasmic reticulum membrane"/>
    <property type="evidence" value="ECO:0007669"/>
    <property type="project" value="UniProtKB-SubCell"/>
</dbReference>
<dbReference type="Pfam" id="PF00170">
    <property type="entry name" value="bZIP_1"/>
    <property type="match status" value="1"/>
</dbReference>
<dbReference type="Gene3D" id="1.20.5.170">
    <property type="match status" value="1"/>
</dbReference>
<dbReference type="PROSITE" id="PS50217">
    <property type="entry name" value="BZIP"/>
    <property type="match status" value="1"/>
</dbReference>
<dbReference type="Proteomes" id="UP001152759">
    <property type="component" value="Chromosome 1"/>
</dbReference>
<evidence type="ECO:0000256" key="2">
    <source>
        <dbReference type="ARBA" id="ARBA00023015"/>
    </source>
</evidence>
<dbReference type="PANTHER" id="PTHR45996">
    <property type="entry name" value="AGAP001464-PB"/>
    <property type="match status" value="1"/>
</dbReference>
<evidence type="ECO:0000256" key="5">
    <source>
        <dbReference type="ARBA" id="ARBA00023242"/>
    </source>
</evidence>
<dbReference type="AlphaFoldDB" id="A0A9P0A121"/>
<evidence type="ECO:0000313" key="9">
    <source>
        <dbReference type="EMBL" id="CAH0382003.1"/>
    </source>
</evidence>
<evidence type="ECO:0000256" key="4">
    <source>
        <dbReference type="ARBA" id="ARBA00023163"/>
    </source>
</evidence>
<dbReference type="EMBL" id="OU963862">
    <property type="protein sequence ID" value="CAH0382003.1"/>
    <property type="molecule type" value="Genomic_DNA"/>
</dbReference>
<evidence type="ECO:0000256" key="1">
    <source>
        <dbReference type="ARBA" id="ARBA00004648"/>
    </source>
</evidence>
<dbReference type="GO" id="GO:0005634">
    <property type="term" value="C:nucleus"/>
    <property type="evidence" value="ECO:0007669"/>
    <property type="project" value="TreeGrafter"/>
</dbReference>
<keyword evidence="6" id="KW-0175">Coiled coil</keyword>
<keyword evidence="4" id="KW-0804">Transcription</keyword>
<protein>
    <recommendedName>
        <fullName evidence="8">BZIP domain-containing protein</fullName>
    </recommendedName>
</protein>
<feature type="region of interest" description="Disordered" evidence="7">
    <location>
        <begin position="112"/>
        <end position="132"/>
    </location>
</feature>
<evidence type="ECO:0000256" key="7">
    <source>
        <dbReference type="SAM" id="MobiDB-lite"/>
    </source>
</evidence>
<keyword evidence="2" id="KW-0805">Transcription regulation</keyword>
<keyword evidence="10" id="KW-1185">Reference proteome</keyword>
<dbReference type="SUPFAM" id="SSF57959">
    <property type="entry name" value="Leucine zipper domain"/>
    <property type="match status" value="1"/>
</dbReference>
<evidence type="ECO:0000313" key="10">
    <source>
        <dbReference type="Proteomes" id="UP001152759"/>
    </source>
</evidence>
<dbReference type="GO" id="GO:0000981">
    <property type="term" value="F:DNA-binding transcription factor activity, RNA polymerase II-specific"/>
    <property type="evidence" value="ECO:0007669"/>
    <property type="project" value="TreeGrafter"/>
</dbReference>
<sequence length="484" mass="54091">MSMPSDFMDLFFDRDTTALQFLDKDFNYKTDGLELSSDSNQYLNNEELPDEFLDSILKMESEASFDLLNQNGFLSDDVLTSVESNVDSSSCSESGMSNEALLSPLVDEFDDVVSAPSSPKHKTPSPHQIEKNVSSCPKINSKISKQPRSILIPVNLPGVKTIKVVNASGRPLNSEALGRVTNAGRILTSNNNGSHTYPKLQLTAEEKRLMEKEGIALPTHYPLTKQEERELKRIRRKIRNKISAQDSRKRKKEYVDALEERVKQCNEENKALLKRVKVLQHENETLVAQLGKAQTQSSTSQAPPATCLLVLLLSLALIVAPNLRSQKAANGAVEKELMLESQSSSPFGGRTRHLLFSEAKTSVISEDLSPAQLVDVVNSSKLHQEDSSSFSTLLSNLKDLLNFTPKHMDSIMMDHDYDRPRKRERERDFIIPPLDGLSPPVAKKPYAPSYNDRFESSVNKTHMSAFSDIIKQEVIIVSDDEEAI</sequence>
<reference evidence="9" key="1">
    <citation type="submission" date="2021-12" db="EMBL/GenBank/DDBJ databases">
        <authorList>
            <person name="King R."/>
        </authorList>
    </citation>
    <scope>NUCLEOTIDE SEQUENCE</scope>
</reference>
<evidence type="ECO:0000259" key="8">
    <source>
        <dbReference type="PROSITE" id="PS50217"/>
    </source>
</evidence>
<dbReference type="GO" id="GO:0000978">
    <property type="term" value="F:RNA polymerase II cis-regulatory region sequence-specific DNA binding"/>
    <property type="evidence" value="ECO:0007669"/>
    <property type="project" value="TreeGrafter"/>
</dbReference>
<organism evidence="9 10">
    <name type="scientific">Bemisia tabaci</name>
    <name type="common">Sweetpotato whitefly</name>
    <name type="synonym">Aleurodes tabaci</name>
    <dbReference type="NCBI Taxonomy" id="7038"/>
    <lineage>
        <taxon>Eukaryota</taxon>
        <taxon>Metazoa</taxon>
        <taxon>Ecdysozoa</taxon>
        <taxon>Arthropoda</taxon>
        <taxon>Hexapoda</taxon>
        <taxon>Insecta</taxon>
        <taxon>Pterygota</taxon>
        <taxon>Neoptera</taxon>
        <taxon>Paraneoptera</taxon>
        <taxon>Hemiptera</taxon>
        <taxon>Sternorrhyncha</taxon>
        <taxon>Aleyrodoidea</taxon>
        <taxon>Aleyrodidae</taxon>
        <taxon>Aleyrodinae</taxon>
        <taxon>Bemisia</taxon>
    </lineage>
</organism>
<dbReference type="InterPro" id="IPR046347">
    <property type="entry name" value="bZIP_sf"/>
</dbReference>
<name>A0A9P0A121_BEMTA</name>
<comment type="subcellular location">
    <subcellularLocation>
        <location evidence="1">Endoplasmic reticulum membrane</location>
        <topology evidence="1">Single-pass type II membrane protein</topology>
    </subcellularLocation>
</comment>
<dbReference type="PANTHER" id="PTHR45996:SF3">
    <property type="entry name" value="CREB-H TRANSCRIPTION FACTOR HOMOLOG LET-607"/>
    <property type="match status" value="1"/>
</dbReference>